<comment type="caution">
    <text evidence="1">The sequence shown here is derived from an EMBL/GenBank/DDBJ whole genome shotgun (WGS) entry which is preliminary data.</text>
</comment>
<dbReference type="EMBL" id="QNUH01000030">
    <property type="protein sequence ID" value="REC73076.1"/>
    <property type="molecule type" value="Genomic_DNA"/>
</dbReference>
<dbReference type="OrthoDB" id="1263170at2"/>
<dbReference type="AlphaFoldDB" id="A0A3D9D4Y6"/>
<evidence type="ECO:0000313" key="2">
    <source>
        <dbReference type="Proteomes" id="UP000257030"/>
    </source>
</evidence>
<gene>
    <name evidence="1" type="ORF">DRF60_19815</name>
</gene>
<dbReference type="PROSITE" id="PS51257">
    <property type="entry name" value="PROKAR_LIPOPROTEIN"/>
    <property type="match status" value="1"/>
</dbReference>
<name>A0A3D9D4Y6_9FLAO</name>
<evidence type="ECO:0000313" key="1">
    <source>
        <dbReference type="EMBL" id="REC73076.1"/>
    </source>
</evidence>
<keyword evidence="2" id="KW-1185">Reference proteome</keyword>
<proteinExistence type="predicted"/>
<protein>
    <submittedName>
        <fullName evidence="1">Uncharacterized protein</fullName>
    </submittedName>
</protein>
<organism evidence="1 2">
    <name type="scientific">Chryseobacterium elymi</name>
    <dbReference type="NCBI Taxonomy" id="395936"/>
    <lineage>
        <taxon>Bacteria</taxon>
        <taxon>Pseudomonadati</taxon>
        <taxon>Bacteroidota</taxon>
        <taxon>Flavobacteriia</taxon>
        <taxon>Flavobacteriales</taxon>
        <taxon>Weeksellaceae</taxon>
        <taxon>Chryseobacterium group</taxon>
        <taxon>Chryseobacterium</taxon>
    </lineage>
</organism>
<reference evidence="1 2" key="1">
    <citation type="journal article" date="2010" name="Syst. Appl. Microbiol.">
        <title>Four new species of Chryseobacterium from the rhizosphere of coastal sand dune plants, Chryseobacterium elymi sp. nov., Chryseobacterium hagamense sp. nov., Chryseobacterium lathyri sp. nov. and Chryseobacterium rhizosphaerae sp. nov.</title>
        <authorList>
            <person name="Cho S.H."/>
            <person name="Lee K.S."/>
            <person name="Shin D.S."/>
            <person name="Han J.H."/>
            <person name="Park K.S."/>
            <person name="Lee C.H."/>
            <person name="Park K.H."/>
            <person name="Kim S.B."/>
        </authorList>
    </citation>
    <scope>NUCLEOTIDE SEQUENCE [LARGE SCALE GENOMIC DNA]</scope>
    <source>
        <strain evidence="1 2">KCTC 22547</strain>
    </source>
</reference>
<dbReference type="Proteomes" id="UP000257030">
    <property type="component" value="Unassembled WGS sequence"/>
</dbReference>
<dbReference type="RefSeq" id="WP_116014880.1">
    <property type="nucleotide sequence ID" value="NZ_QNUH01000030.1"/>
</dbReference>
<accession>A0A3D9D4Y6</accession>
<sequence length="186" mass="22302">MRYKIKYLILIFSFGLILYSCKNEKANPEYIERLASIENGLPSPYFNYYLYFKTDDDKLIETNITFLYKLYQDHYVETYKNNLNAFLTDLFTQNNPLKIEEIDIYKNKGYFLNIYDIDKKISNMNIENIKKRYLKSEQESFILIPKDLPSMSSLKTVLYEMFLNGYLITMNDYGGGYYNIEKFESK</sequence>